<evidence type="ECO:0000259" key="1">
    <source>
        <dbReference type="PROSITE" id="PS50191"/>
    </source>
</evidence>
<dbReference type="PRINTS" id="PR00180">
    <property type="entry name" value="CRETINALDHBP"/>
</dbReference>
<dbReference type="InterPro" id="IPR036865">
    <property type="entry name" value="CRAL-TRIO_dom_sf"/>
</dbReference>
<feature type="non-terminal residue" evidence="2">
    <location>
        <position position="1"/>
    </location>
</feature>
<proteinExistence type="predicted"/>
<gene>
    <name evidence="2" type="ORF">ALC60_04002</name>
</gene>
<protein>
    <submittedName>
        <fullName evidence="2">Alpha-tocopherol transfer protein</fullName>
    </submittedName>
</protein>
<dbReference type="Pfam" id="PF00650">
    <property type="entry name" value="CRAL_TRIO"/>
    <property type="match status" value="1"/>
</dbReference>
<dbReference type="SUPFAM" id="SSF52087">
    <property type="entry name" value="CRAL/TRIO domain"/>
    <property type="match status" value="1"/>
</dbReference>
<feature type="domain" description="CRAL-TRIO" evidence="1">
    <location>
        <begin position="142"/>
        <end position="303"/>
    </location>
</feature>
<accession>A0A151X9K7</accession>
<dbReference type="STRING" id="64791.A0A151X9K7"/>
<dbReference type="InterPro" id="IPR036273">
    <property type="entry name" value="CRAL/TRIO_N_dom_sf"/>
</dbReference>
<evidence type="ECO:0000313" key="3">
    <source>
        <dbReference type="Proteomes" id="UP000075809"/>
    </source>
</evidence>
<dbReference type="GO" id="GO:0016020">
    <property type="term" value="C:membrane"/>
    <property type="evidence" value="ECO:0007669"/>
    <property type="project" value="TreeGrafter"/>
</dbReference>
<keyword evidence="3" id="KW-1185">Reference proteome</keyword>
<dbReference type="Proteomes" id="UP000075809">
    <property type="component" value="Unassembled WGS sequence"/>
</dbReference>
<dbReference type="GO" id="GO:1902936">
    <property type="term" value="F:phosphatidylinositol bisphosphate binding"/>
    <property type="evidence" value="ECO:0007669"/>
    <property type="project" value="TreeGrafter"/>
</dbReference>
<dbReference type="SUPFAM" id="SSF46938">
    <property type="entry name" value="CRAL/TRIO N-terminal domain"/>
    <property type="match status" value="1"/>
</dbReference>
<name>A0A151X9K7_9HYME</name>
<dbReference type="AlphaFoldDB" id="A0A151X9K7"/>
<evidence type="ECO:0000313" key="2">
    <source>
        <dbReference type="EMBL" id="KYQ57014.1"/>
    </source>
</evidence>
<dbReference type="PROSITE" id="PS50191">
    <property type="entry name" value="CRAL_TRIO"/>
    <property type="match status" value="1"/>
</dbReference>
<sequence length="340" mass="39910">RHSQGVLTTAREHSACAIFRVNALRAAKCSIVVFTRKKLPRLRLHMHTQHTSNTERLSRMRFGHTIEDSRKKYPEITDEILDSLQKWANDRGLPNIPEEQLALFAHSCYFDIEATKRCMNVYYRMRATIPEFFNNRDSSLDNLQHSLKILEFAILPKLDRNGNRIIIHRLIDSRPSQFIFNDDIKLQLMCIEASLYMNGCSEGYIILFDMIKTQFGHLFRSPMNGIRKFLEFIQEGIPVRLKGIYVVNAVWFMDKLIALVRPFIKEELFEIIHIYSGDISNLYSRIPPECLPKDYGGELDCITNFHKAYCMKLDQLRNYFREEEALFRNYSPNNIRTASK</sequence>
<dbReference type="CDD" id="cd00170">
    <property type="entry name" value="SEC14"/>
    <property type="match status" value="1"/>
</dbReference>
<dbReference type="PANTHER" id="PTHR10174:SF213">
    <property type="entry name" value="CRAL-TRIO DOMAIN-CONTAINING PROTEIN"/>
    <property type="match status" value="1"/>
</dbReference>
<reference evidence="2 3" key="1">
    <citation type="submission" date="2015-09" db="EMBL/GenBank/DDBJ databases">
        <title>Trachymyrmex zeteki WGS genome.</title>
        <authorList>
            <person name="Nygaard S."/>
            <person name="Hu H."/>
            <person name="Boomsma J."/>
            <person name="Zhang G."/>
        </authorList>
    </citation>
    <scope>NUCLEOTIDE SEQUENCE [LARGE SCALE GENOMIC DNA]</scope>
    <source>
        <strain evidence="2">Tzet28-1</strain>
        <tissue evidence="2">Whole body</tissue>
    </source>
</reference>
<dbReference type="EMBL" id="KQ982373">
    <property type="protein sequence ID" value="KYQ57014.1"/>
    <property type="molecule type" value="Genomic_DNA"/>
</dbReference>
<dbReference type="PANTHER" id="PTHR10174">
    <property type="entry name" value="ALPHA-TOCOPHEROL TRANSFER PROTEIN-RELATED"/>
    <property type="match status" value="1"/>
</dbReference>
<dbReference type="SMART" id="SM00516">
    <property type="entry name" value="SEC14"/>
    <property type="match status" value="1"/>
</dbReference>
<organism evidence="2 3">
    <name type="scientific">Mycetomoellerius zeteki</name>
    <dbReference type="NCBI Taxonomy" id="64791"/>
    <lineage>
        <taxon>Eukaryota</taxon>
        <taxon>Metazoa</taxon>
        <taxon>Ecdysozoa</taxon>
        <taxon>Arthropoda</taxon>
        <taxon>Hexapoda</taxon>
        <taxon>Insecta</taxon>
        <taxon>Pterygota</taxon>
        <taxon>Neoptera</taxon>
        <taxon>Endopterygota</taxon>
        <taxon>Hymenoptera</taxon>
        <taxon>Apocrita</taxon>
        <taxon>Aculeata</taxon>
        <taxon>Formicoidea</taxon>
        <taxon>Formicidae</taxon>
        <taxon>Myrmicinae</taxon>
        <taxon>Mycetomoellerius</taxon>
    </lineage>
</organism>
<dbReference type="InterPro" id="IPR001251">
    <property type="entry name" value="CRAL-TRIO_dom"/>
</dbReference>
<dbReference type="Gene3D" id="3.40.525.10">
    <property type="entry name" value="CRAL-TRIO lipid binding domain"/>
    <property type="match status" value="1"/>
</dbReference>